<evidence type="ECO:0000313" key="3">
    <source>
        <dbReference type="Proteomes" id="UP000653797"/>
    </source>
</evidence>
<dbReference type="Proteomes" id="UP000653797">
    <property type="component" value="Unassembled WGS sequence"/>
</dbReference>
<evidence type="ECO:0000256" key="1">
    <source>
        <dbReference type="SAM" id="SignalP"/>
    </source>
</evidence>
<dbReference type="Gene3D" id="1.25.40.390">
    <property type="match status" value="1"/>
</dbReference>
<name>A0A927B7Z7_9BACT</name>
<protein>
    <submittedName>
        <fullName evidence="2">SusD/RagB family nutrient-binding outer membrane lipoprotein</fullName>
    </submittedName>
</protein>
<dbReference type="EMBL" id="JACXAA010000015">
    <property type="protein sequence ID" value="MBD2756872.1"/>
    <property type="molecule type" value="Genomic_DNA"/>
</dbReference>
<gene>
    <name evidence="2" type="ORF">IC230_28595</name>
</gene>
<keyword evidence="1" id="KW-0732">Signal</keyword>
<feature type="signal peptide" evidence="1">
    <location>
        <begin position="1"/>
        <end position="25"/>
    </location>
</feature>
<proteinExistence type="predicted"/>
<keyword evidence="2" id="KW-0449">Lipoprotein</keyword>
<sequence length="499" mass="55176">MTFKLKLAPLLTALVLISSSCDTFLDINTSPNNLLTAPISQVLTSAAVNVGFTGGSDLSRFSNLLVQQFAGQAGPGTQTSIYQTYVIQPTDVNNVYGSIYATTLSDLDYVISNSTGSPHYSGIAKILKAYSFQQVLDTFGDIPYTEAGLGTANTQPKFDDDEQVYRQLFTLLDQGISEVSATQSALSPTANDVIFAGDRTKWAKFANTLKLRLLLHYSEKDNAYLKQQMTALIGSNVQFMQSNSDNFQMTFGTDVGKQNPIYQFDVSRADYLFPNSFLVNLMNTNTDPRRPRYFTPFPYTTNLAQAQYKGSTPGDDQSINYSRFGEYLFGARTNTTTTITPNAQGGITSTVIQYSGSAPVRMLTFAEYNFIRAEAALRFQVTGDAQTFYQAGIRASMQAAGVADADITSYLARRGTLTGTAAQQLQQLIEEKYVANLSVSVENWTDWRRTGYPAIRPVANGVITQIPRVLYYPQSETDRNLNTPKRASLTERVFWDTRQ</sequence>
<dbReference type="InterPro" id="IPR011990">
    <property type="entry name" value="TPR-like_helical_dom_sf"/>
</dbReference>
<organism evidence="2 3">
    <name type="scientific">Spirosoma validum</name>
    <dbReference type="NCBI Taxonomy" id="2771355"/>
    <lineage>
        <taxon>Bacteria</taxon>
        <taxon>Pseudomonadati</taxon>
        <taxon>Bacteroidota</taxon>
        <taxon>Cytophagia</taxon>
        <taxon>Cytophagales</taxon>
        <taxon>Cytophagaceae</taxon>
        <taxon>Spirosoma</taxon>
    </lineage>
</organism>
<reference evidence="2" key="1">
    <citation type="submission" date="2020-09" db="EMBL/GenBank/DDBJ databases">
        <authorList>
            <person name="Kim M.K."/>
        </authorList>
    </citation>
    <scope>NUCLEOTIDE SEQUENCE</scope>
    <source>
        <strain evidence="2">BT704</strain>
    </source>
</reference>
<comment type="caution">
    <text evidence="2">The sequence shown here is derived from an EMBL/GenBank/DDBJ whole genome shotgun (WGS) entry which is preliminary data.</text>
</comment>
<accession>A0A927B7Z7</accession>
<dbReference type="SUPFAM" id="SSF48452">
    <property type="entry name" value="TPR-like"/>
    <property type="match status" value="1"/>
</dbReference>
<dbReference type="RefSeq" id="WP_191042499.1">
    <property type="nucleotide sequence ID" value="NZ_JACXAA010000015.1"/>
</dbReference>
<feature type="chain" id="PRO_5036942720" evidence="1">
    <location>
        <begin position="26"/>
        <end position="499"/>
    </location>
</feature>
<evidence type="ECO:0000313" key="2">
    <source>
        <dbReference type="EMBL" id="MBD2756872.1"/>
    </source>
</evidence>
<dbReference type="PROSITE" id="PS51257">
    <property type="entry name" value="PROKAR_LIPOPROTEIN"/>
    <property type="match status" value="1"/>
</dbReference>
<keyword evidence="3" id="KW-1185">Reference proteome</keyword>
<dbReference type="InterPro" id="IPR041662">
    <property type="entry name" value="SusD-like_2"/>
</dbReference>
<dbReference type="Pfam" id="PF12771">
    <property type="entry name" value="SusD-like_2"/>
    <property type="match status" value="1"/>
</dbReference>
<dbReference type="AlphaFoldDB" id="A0A927B7Z7"/>